<dbReference type="Gene3D" id="2.120.10.80">
    <property type="entry name" value="Kelch-type beta propeller"/>
    <property type="match status" value="1"/>
</dbReference>
<comment type="caution">
    <text evidence="2">The sequence shown here is derived from an EMBL/GenBank/DDBJ whole genome shotgun (WGS) entry which is preliminary data.</text>
</comment>
<dbReference type="PANTHER" id="PTHR47590:SF1">
    <property type="entry name" value="F-BOX_KELCH-REPEAT PROTEIN SKIP25"/>
    <property type="match status" value="1"/>
</dbReference>
<reference evidence="2 3" key="1">
    <citation type="submission" date="2018-06" db="EMBL/GenBank/DDBJ databases">
        <title>The Genome of Cuscuta australis (Dodder) Provides Insight into the Evolution of Plant Parasitism.</title>
        <authorList>
            <person name="Liu H."/>
        </authorList>
    </citation>
    <scope>NUCLEOTIDE SEQUENCE [LARGE SCALE GENOMIC DNA]</scope>
    <source>
        <strain evidence="3">cv. Yunnan</strain>
        <tissue evidence="2">Vines</tissue>
    </source>
</reference>
<accession>A0A328E609</accession>
<name>A0A328E609_9ASTE</name>
<evidence type="ECO:0008006" key="4">
    <source>
        <dbReference type="Google" id="ProtNLM"/>
    </source>
</evidence>
<dbReference type="SUPFAM" id="SSF117281">
    <property type="entry name" value="Kelch motif"/>
    <property type="match status" value="1"/>
</dbReference>
<proteinExistence type="predicted"/>
<dbReference type="AlphaFoldDB" id="A0A328E609"/>
<dbReference type="InterPro" id="IPR015915">
    <property type="entry name" value="Kelch-typ_b-propeller"/>
</dbReference>
<dbReference type="EMBL" id="NQVE01000030">
    <property type="protein sequence ID" value="RAL52970.1"/>
    <property type="molecule type" value="Genomic_DNA"/>
</dbReference>
<dbReference type="Proteomes" id="UP000249390">
    <property type="component" value="Unassembled WGS sequence"/>
</dbReference>
<organism evidence="2 3">
    <name type="scientific">Cuscuta australis</name>
    <dbReference type="NCBI Taxonomy" id="267555"/>
    <lineage>
        <taxon>Eukaryota</taxon>
        <taxon>Viridiplantae</taxon>
        <taxon>Streptophyta</taxon>
        <taxon>Embryophyta</taxon>
        <taxon>Tracheophyta</taxon>
        <taxon>Spermatophyta</taxon>
        <taxon>Magnoliopsida</taxon>
        <taxon>eudicotyledons</taxon>
        <taxon>Gunneridae</taxon>
        <taxon>Pentapetalae</taxon>
        <taxon>asterids</taxon>
        <taxon>lamiids</taxon>
        <taxon>Solanales</taxon>
        <taxon>Convolvulaceae</taxon>
        <taxon>Cuscuteae</taxon>
        <taxon>Cuscuta</taxon>
        <taxon>Cuscuta subgen. Grammica</taxon>
        <taxon>Cuscuta sect. Cleistogrammica</taxon>
    </lineage>
</organism>
<sequence length="433" mass="47441">MKRKNEMPNHPIIKRPNWNASPDLKDTMTPNSIAAKRPEPTTVSPAGKRRKSGEDHGLIPGLPDHIAQSSLSFVPPSTLYFVCNSWRRLIYSPSFPPFLSIYAVLFPSEAADSISVASFDPISSTWQFLPPLPPPSPDLPLRFLIRHPSFISRNLPVQSVSVAGNLVLLAATADQFLPALSCPLIFNPFTGKWSCGPPLITPRRWCAVGASRDTVYVASGIGSNYNQKVARSVEKWDLKSNNHRHMPFTKPQEPWTGWEKMGGLRDGKFSREAIDAVGWRGKLCMVNVNGDAAKDGIVFDVVRDAWEEMPAGMLMGWKGPAAAMDEETIFMVDESNGWLKRYDPVNDNWVGVIKGEALKGAQHIAAGGGRVCAARRVGKSITVVDVVAQPPKMWAVEAPAGYQVLSVHILPRMSRHDLLPPSSDSDSSSLSSS</sequence>
<evidence type="ECO:0000313" key="3">
    <source>
        <dbReference type="Proteomes" id="UP000249390"/>
    </source>
</evidence>
<evidence type="ECO:0000313" key="2">
    <source>
        <dbReference type="EMBL" id="RAL52970.1"/>
    </source>
</evidence>
<protein>
    <recommendedName>
        <fullName evidence="4">F-box domain-containing protein</fullName>
    </recommendedName>
</protein>
<dbReference type="PANTHER" id="PTHR47590">
    <property type="entry name" value="F-BOX/KELCH-REPEAT PROTEIN SKIP25"/>
    <property type="match status" value="1"/>
</dbReference>
<keyword evidence="3" id="KW-1185">Reference proteome</keyword>
<gene>
    <name evidence="2" type="ORF">DM860_007738</name>
</gene>
<feature type="region of interest" description="Disordered" evidence="1">
    <location>
        <begin position="1"/>
        <end position="61"/>
    </location>
</feature>
<evidence type="ECO:0000256" key="1">
    <source>
        <dbReference type="SAM" id="MobiDB-lite"/>
    </source>
</evidence>